<dbReference type="SUPFAM" id="SSF52317">
    <property type="entry name" value="Class I glutamine amidotransferase-like"/>
    <property type="match status" value="1"/>
</dbReference>
<dbReference type="PROSITE" id="PS51273">
    <property type="entry name" value="GATASE_TYPE_1"/>
    <property type="match status" value="1"/>
</dbReference>
<dbReference type="Proteomes" id="UP000823908">
    <property type="component" value="Unassembled WGS sequence"/>
</dbReference>
<name>A0A9D2UEI5_9MICC</name>
<evidence type="ECO:0000313" key="3">
    <source>
        <dbReference type="Proteomes" id="UP000823908"/>
    </source>
</evidence>
<dbReference type="GO" id="GO:0005829">
    <property type="term" value="C:cytosol"/>
    <property type="evidence" value="ECO:0007669"/>
    <property type="project" value="TreeGrafter"/>
</dbReference>
<proteinExistence type="predicted"/>
<dbReference type="InterPro" id="IPR044992">
    <property type="entry name" value="ChyE-like"/>
</dbReference>
<comment type="caution">
    <text evidence="2">The sequence shown here is derived from an EMBL/GenBank/DDBJ whole genome shotgun (WGS) entry which is preliminary data.</text>
</comment>
<gene>
    <name evidence="2" type="ORF">H9908_03865</name>
</gene>
<dbReference type="InterPro" id="IPR029062">
    <property type="entry name" value="Class_I_gatase-like"/>
</dbReference>
<reference evidence="2" key="2">
    <citation type="submission" date="2021-04" db="EMBL/GenBank/DDBJ databases">
        <authorList>
            <person name="Gilroy R."/>
        </authorList>
    </citation>
    <scope>NUCLEOTIDE SEQUENCE</scope>
    <source>
        <strain evidence="2">ChiHjej10B9-4811</strain>
    </source>
</reference>
<sequence>MPRTAYAVRHVAFEDLGIFEDLLTERGFTVKYRDAGIDALNTPEVREADLLVILGAPISVNETQYYPFLFEEVELIKARIAEQKPVLGICLGAQQIALAAGAQVDPTGAIELGYSPAELTEVGKESVLAPLGNTPVLHWHGDAFTLPEGSLSLARTQMCENQAFTLEDAAGRPYALALQFHLEVNPRHIEQWLIAYADYIRASEQDVAVIRREASLYAEKLTAAATEVLTGWLTRVEL</sequence>
<dbReference type="PANTHER" id="PTHR42695:SF5">
    <property type="entry name" value="GLUTAMINE AMIDOTRANSFERASE YLR126C-RELATED"/>
    <property type="match status" value="1"/>
</dbReference>
<reference evidence="2" key="1">
    <citation type="journal article" date="2021" name="PeerJ">
        <title>Extensive microbial diversity within the chicken gut microbiome revealed by metagenomics and culture.</title>
        <authorList>
            <person name="Gilroy R."/>
            <person name="Ravi A."/>
            <person name="Getino M."/>
            <person name="Pursley I."/>
            <person name="Horton D.L."/>
            <person name="Alikhan N.F."/>
            <person name="Baker D."/>
            <person name="Gharbi K."/>
            <person name="Hall N."/>
            <person name="Watson M."/>
            <person name="Adriaenssens E.M."/>
            <person name="Foster-Nyarko E."/>
            <person name="Jarju S."/>
            <person name="Secka A."/>
            <person name="Antonio M."/>
            <person name="Oren A."/>
            <person name="Chaudhuri R.R."/>
            <person name="La Ragione R."/>
            <person name="Hildebrand F."/>
            <person name="Pallen M.J."/>
        </authorList>
    </citation>
    <scope>NUCLEOTIDE SEQUENCE</scope>
    <source>
        <strain evidence="2">ChiHjej10B9-4811</strain>
    </source>
</reference>
<protein>
    <submittedName>
        <fullName evidence="2">Glutamine amidotransferase</fullName>
    </submittedName>
</protein>
<dbReference type="EMBL" id="DWUS01000089">
    <property type="protein sequence ID" value="HJD50989.1"/>
    <property type="molecule type" value="Genomic_DNA"/>
</dbReference>
<dbReference type="AlphaFoldDB" id="A0A9D2UEI5"/>
<dbReference type="CDD" id="cd01741">
    <property type="entry name" value="GATase1_1"/>
    <property type="match status" value="1"/>
</dbReference>
<feature type="domain" description="Glutamine amidotransferase" evidence="1">
    <location>
        <begin position="23"/>
        <end position="189"/>
    </location>
</feature>
<dbReference type="Gene3D" id="3.40.50.880">
    <property type="match status" value="1"/>
</dbReference>
<dbReference type="InterPro" id="IPR017926">
    <property type="entry name" value="GATASE"/>
</dbReference>
<dbReference type="NCBIfam" id="NF005458">
    <property type="entry name" value="PRK07053.1"/>
    <property type="match status" value="1"/>
</dbReference>
<organism evidence="2 3">
    <name type="scientific">Candidatus Rothia avistercoris</name>
    <dbReference type="NCBI Taxonomy" id="2840479"/>
    <lineage>
        <taxon>Bacteria</taxon>
        <taxon>Bacillati</taxon>
        <taxon>Actinomycetota</taxon>
        <taxon>Actinomycetes</taxon>
        <taxon>Micrococcales</taxon>
        <taxon>Micrococcaceae</taxon>
        <taxon>Rothia</taxon>
    </lineage>
</organism>
<dbReference type="Pfam" id="PF00117">
    <property type="entry name" value="GATase"/>
    <property type="match status" value="1"/>
</dbReference>
<accession>A0A9D2UEI5</accession>
<evidence type="ECO:0000259" key="1">
    <source>
        <dbReference type="Pfam" id="PF00117"/>
    </source>
</evidence>
<keyword evidence="2" id="KW-0315">Glutamine amidotransferase</keyword>
<evidence type="ECO:0000313" key="2">
    <source>
        <dbReference type="EMBL" id="HJD50989.1"/>
    </source>
</evidence>
<dbReference type="PANTHER" id="PTHR42695">
    <property type="entry name" value="GLUTAMINE AMIDOTRANSFERASE YLR126C-RELATED"/>
    <property type="match status" value="1"/>
</dbReference>